<dbReference type="AlphaFoldDB" id="A0A7C4GFQ7"/>
<comment type="caution">
    <text evidence="1">The sequence shown here is derived from an EMBL/GenBank/DDBJ whole genome shotgun (WGS) entry which is preliminary data.</text>
</comment>
<evidence type="ECO:0000313" key="1">
    <source>
        <dbReference type="EMBL" id="HGK27660.1"/>
    </source>
</evidence>
<proteinExistence type="predicted"/>
<dbReference type="EMBL" id="DSUT01000032">
    <property type="protein sequence ID" value="HGK27660.1"/>
    <property type="molecule type" value="Genomic_DNA"/>
</dbReference>
<name>A0A7C4GFQ7_UNCW3</name>
<gene>
    <name evidence="1" type="ORF">ENS41_01750</name>
</gene>
<protein>
    <submittedName>
        <fullName evidence="1">Uncharacterized protein</fullName>
    </submittedName>
</protein>
<accession>A0A7C4GFQ7</accession>
<organism evidence="1">
    <name type="scientific">candidate division WOR-3 bacterium</name>
    <dbReference type="NCBI Taxonomy" id="2052148"/>
    <lineage>
        <taxon>Bacteria</taxon>
        <taxon>Bacteria division WOR-3</taxon>
    </lineage>
</organism>
<dbReference type="PANTHER" id="PTHR42754:SF1">
    <property type="entry name" value="LIPOPROTEIN"/>
    <property type="match status" value="1"/>
</dbReference>
<dbReference type="InterPro" id="IPR011042">
    <property type="entry name" value="6-blade_b-propeller_TolB-like"/>
</dbReference>
<reference evidence="1" key="1">
    <citation type="journal article" date="2020" name="mSystems">
        <title>Genome- and Community-Level Interaction Insights into Carbon Utilization and Element Cycling Functions of Hydrothermarchaeota in Hydrothermal Sediment.</title>
        <authorList>
            <person name="Zhou Z."/>
            <person name="Liu Y."/>
            <person name="Xu W."/>
            <person name="Pan J."/>
            <person name="Luo Z.H."/>
            <person name="Li M."/>
        </authorList>
    </citation>
    <scope>NUCLEOTIDE SEQUENCE [LARGE SCALE GENOMIC DNA]</scope>
    <source>
        <strain evidence="1">SpSt-488</strain>
    </source>
</reference>
<sequence>MSKGEGRTMSRLLCCVVAVAGLAMVLAGCGTREVVWTTTIDMGIDEVAAALCADRENLYVVGTQTNPKSGRSLWLLQVLDRRGRLLRRQAFVEGAVNIAADAALRPDGGVFICGRSVVRDTAICLVLDWRPNGNVAFKRGLVMGEQSWANGVCALPGNRVAVCGAGVHGQASDMFVAVLDSSGRTEWMRNYDFSGVEQAHRICADAAGNLVVLGQTKLEEACPDLLVMKLGAKGETLWTRRYDSGGMDVPGDIALDRFGNVIAVGTAKSGDSARCVILEYDADGGAVRKVAFGEQAQAEGNAVTVTEEGDVFVAGAQLEQKGRTVLAYHYLPNATTVWERHVRLGSDAAAAALVEGGDIYVAATVQNATKDIAVVRLFRPAAERP</sequence>
<dbReference type="SUPFAM" id="SSF101898">
    <property type="entry name" value="NHL repeat"/>
    <property type="match status" value="1"/>
</dbReference>
<dbReference type="PROSITE" id="PS51257">
    <property type="entry name" value="PROKAR_LIPOPROTEIN"/>
    <property type="match status" value="1"/>
</dbReference>
<dbReference type="PANTHER" id="PTHR42754">
    <property type="entry name" value="ENDOGLUCANASE"/>
    <property type="match status" value="1"/>
</dbReference>
<dbReference type="Gene3D" id="2.120.10.30">
    <property type="entry name" value="TolB, C-terminal domain"/>
    <property type="match status" value="1"/>
</dbReference>